<accession>A0ABM2ZWI8</accession>
<dbReference type="Proteomes" id="UP000818029">
    <property type="component" value="Chromosome D04"/>
</dbReference>
<keyword evidence="1" id="KW-1185">Reference proteome</keyword>
<gene>
    <name evidence="2" type="primary">LOC107910822</name>
</gene>
<evidence type="ECO:0000313" key="1">
    <source>
        <dbReference type="Proteomes" id="UP000818029"/>
    </source>
</evidence>
<name>A0ABM2ZWI8_GOSHI</name>
<organism evidence="1 2">
    <name type="scientific">Gossypium hirsutum</name>
    <name type="common">Upland cotton</name>
    <name type="synonym">Gossypium mexicanum</name>
    <dbReference type="NCBI Taxonomy" id="3635"/>
    <lineage>
        <taxon>Eukaryota</taxon>
        <taxon>Viridiplantae</taxon>
        <taxon>Streptophyta</taxon>
        <taxon>Embryophyta</taxon>
        <taxon>Tracheophyta</taxon>
        <taxon>Spermatophyta</taxon>
        <taxon>Magnoliopsida</taxon>
        <taxon>eudicotyledons</taxon>
        <taxon>Gunneridae</taxon>
        <taxon>Pentapetalae</taxon>
        <taxon>rosids</taxon>
        <taxon>malvids</taxon>
        <taxon>Malvales</taxon>
        <taxon>Malvaceae</taxon>
        <taxon>Malvoideae</taxon>
        <taxon>Gossypium</taxon>
    </lineage>
</organism>
<dbReference type="GeneID" id="107910822"/>
<reference evidence="2" key="2">
    <citation type="submission" date="2025-08" db="UniProtKB">
        <authorList>
            <consortium name="RefSeq"/>
        </authorList>
    </citation>
    <scope>IDENTIFICATION</scope>
</reference>
<proteinExistence type="predicted"/>
<dbReference type="RefSeq" id="XP_040946998.1">
    <property type="nucleotide sequence ID" value="XM_041091064.1"/>
</dbReference>
<reference evidence="1" key="1">
    <citation type="journal article" date="2020" name="Nat. Genet.">
        <title>Genomic diversifications of five Gossypium allopolyploid species and their impact on cotton improvement.</title>
        <authorList>
            <person name="Chen Z.J."/>
            <person name="Sreedasyam A."/>
            <person name="Ando A."/>
            <person name="Song Q."/>
            <person name="De Santiago L.M."/>
            <person name="Hulse-Kemp A.M."/>
            <person name="Ding M."/>
            <person name="Ye W."/>
            <person name="Kirkbride R.C."/>
            <person name="Jenkins J."/>
            <person name="Plott C."/>
            <person name="Lovell J."/>
            <person name="Lin Y.M."/>
            <person name="Vaughn R."/>
            <person name="Liu B."/>
            <person name="Simpson S."/>
            <person name="Scheffler B.E."/>
            <person name="Wen L."/>
            <person name="Saski C.A."/>
            <person name="Grover C.E."/>
            <person name="Hu G."/>
            <person name="Conover J.L."/>
            <person name="Carlson J.W."/>
            <person name="Shu S."/>
            <person name="Boston L.B."/>
            <person name="Williams M."/>
            <person name="Peterson D.G."/>
            <person name="McGee K."/>
            <person name="Jones D.C."/>
            <person name="Wendel J.F."/>
            <person name="Stelly D.M."/>
            <person name="Grimwood J."/>
            <person name="Schmutz J."/>
        </authorList>
    </citation>
    <scope>NUCLEOTIDE SEQUENCE [LARGE SCALE GENOMIC DNA]</scope>
    <source>
        <strain evidence="1">cv. TM-1</strain>
    </source>
</reference>
<evidence type="ECO:0000313" key="2">
    <source>
        <dbReference type="RefSeq" id="XP_040946998.1"/>
    </source>
</evidence>
<protein>
    <submittedName>
        <fullName evidence="2">Uncharacterized protein</fullName>
    </submittedName>
</protein>
<sequence length="148" mass="17345">MAPVLMAARQCHLETVSKILSLCLDCCENVDNKSLNLLHYLAFRGSSSPLGRSLFKRGGIQIVYRLLRNLMELEGAFGMTPQEVFSVLRSEKHHQKQVCKYILHFQGRSKSKNCWKKLRMIKWRTNQLFNLACEIFLKKAWRREEMLI</sequence>